<comment type="similarity">
    <text evidence="2">Belongs to the cation transport ATPase (P-type) (TC 3.A.3) family. Type IB subfamily.</text>
</comment>
<evidence type="ECO:0000313" key="10">
    <source>
        <dbReference type="EMBL" id="GAA4719058.1"/>
    </source>
</evidence>
<evidence type="ECO:0000313" key="11">
    <source>
        <dbReference type="Proteomes" id="UP001500843"/>
    </source>
</evidence>
<evidence type="ECO:0000256" key="9">
    <source>
        <dbReference type="SAM" id="Phobius"/>
    </source>
</evidence>
<dbReference type="SUPFAM" id="SSF56784">
    <property type="entry name" value="HAD-like"/>
    <property type="match status" value="1"/>
</dbReference>
<evidence type="ECO:0000256" key="3">
    <source>
        <dbReference type="ARBA" id="ARBA00022723"/>
    </source>
</evidence>
<dbReference type="PANTHER" id="PTHR43079">
    <property type="entry name" value="PROBABLE CADMIUM/ZINC-TRANSPORTING ATPASE HMA1"/>
    <property type="match status" value="1"/>
</dbReference>
<feature type="transmembrane region" description="Helical" evidence="9">
    <location>
        <begin position="44"/>
        <end position="61"/>
    </location>
</feature>
<dbReference type="Proteomes" id="UP001500843">
    <property type="component" value="Unassembled WGS sequence"/>
</dbReference>
<dbReference type="RefSeq" id="WP_301313107.1">
    <property type="nucleotide sequence ID" value="NZ_JAMTCT010000034.1"/>
</dbReference>
<evidence type="ECO:0000256" key="5">
    <source>
        <dbReference type="ARBA" id="ARBA00022840"/>
    </source>
</evidence>
<gene>
    <name evidence="10" type="ORF">GCM10023198_48490</name>
</gene>
<evidence type="ECO:0000256" key="8">
    <source>
        <dbReference type="SAM" id="MobiDB-lite"/>
    </source>
</evidence>
<name>A0ABP8Y322_9MICO</name>
<organism evidence="10 11">
    <name type="scientific">Promicromonospora umidemergens</name>
    <dbReference type="NCBI Taxonomy" id="629679"/>
    <lineage>
        <taxon>Bacteria</taxon>
        <taxon>Bacillati</taxon>
        <taxon>Actinomycetota</taxon>
        <taxon>Actinomycetes</taxon>
        <taxon>Micrococcales</taxon>
        <taxon>Promicromonosporaceae</taxon>
        <taxon>Promicromonospora</taxon>
    </lineage>
</organism>
<evidence type="ECO:0000256" key="4">
    <source>
        <dbReference type="ARBA" id="ARBA00022741"/>
    </source>
</evidence>
<keyword evidence="7" id="KW-1278">Translocase</keyword>
<evidence type="ECO:0000256" key="1">
    <source>
        <dbReference type="ARBA" id="ARBA00004141"/>
    </source>
</evidence>
<dbReference type="EMBL" id="BAABHM010000030">
    <property type="protein sequence ID" value="GAA4719058.1"/>
    <property type="molecule type" value="Genomic_DNA"/>
</dbReference>
<keyword evidence="3" id="KW-0479">Metal-binding</keyword>
<comment type="caution">
    <text evidence="10">The sequence shown here is derived from an EMBL/GenBank/DDBJ whole genome shotgun (WGS) entry which is preliminary data.</text>
</comment>
<keyword evidence="9" id="KW-0472">Membrane</keyword>
<evidence type="ECO:0000256" key="2">
    <source>
        <dbReference type="ARBA" id="ARBA00006024"/>
    </source>
</evidence>
<dbReference type="PANTHER" id="PTHR43079:SF1">
    <property type="entry name" value="CADMIUM_ZINC-TRANSPORTING ATPASE HMA1, CHLOROPLASTIC-RELATED"/>
    <property type="match status" value="1"/>
</dbReference>
<dbReference type="InterPro" id="IPR051949">
    <property type="entry name" value="Cation_Transport_ATPase"/>
</dbReference>
<keyword evidence="9" id="KW-0812">Transmembrane</keyword>
<keyword evidence="9" id="KW-1133">Transmembrane helix</keyword>
<keyword evidence="5" id="KW-0067">ATP-binding</keyword>
<keyword evidence="4" id="KW-0547">Nucleotide-binding</keyword>
<comment type="subcellular location">
    <subcellularLocation>
        <location evidence="1">Membrane</location>
        <topology evidence="1">Multi-pass membrane protein</topology>
    </subcellularLocation>
</comment>
<dbReference type="InterPro" id="IPR036412">
    <property type="entry name" value="HAD-like_sf"/>
</dbReference>
<protein>
    <submittedName>
        <fullName evidence="10">Uncharacterized protein</fullName>
    </submittedName>
</protein>
<feature type="region of interest" description="Disordered" evidence="8">
    <location>
        <begin position="106"/>
        <end position="140"/>
    </location>
</feature>
<accession>A0ABP8Y322</accession>
<feature type="compositionally biased region" description="Polar residues" evidence="8">
    <location>
        <begin position="127"/>
        <end position="140"/>
    </location>
</feature>
<evidence type="ECO:0000256" key="6">
    <source>
        <dbReference type="ARBA" id="ARBA00022842"/>
    </source>
</evidence>
<keyword evidence="6" id="KW-0460">Magnesium</keyword>
<reference evidence="11" key="1">
    <citation type="journal article" date="2019" name="Int. J. Syst. Evol. Microbiol.">
        <title>The Global Catalogue of Microorganisms (GCM) 10K type strain sequencing project: providing services to taxonomists for standard genome sequencing and annotation.</title>
        <authorList>
            <consortium name="The Broad Institute Genomics Platform"/>
            <consortium name="The Broad Institute Genome Sequencing Center for Infectious Disease"/>
            <person name="Wu L."/>
            <person name="Ma J."/>
        </authorList>
    </citation>
    <scope>NUCLEOTIDE SEQUENCE [LARGE SCALE GENOMIC DNA]</scope>
    <source>
        <strain evidence="11">JCM 17975</strain>
    </source>
</reference>
<proteinExistence type="inferred from homology"/>
<sequence length="140" mass="14980">MNVEMFDLGDGSDLALETADVIVVRDELSTISHLAHISRRARRYVIANLAIAATFIAVLVTRDLVATLPLPLAVAGQEGLSGHRRAQPSAPPALPGLNRLAVARRRLAQRPTTNPAERRSSAKLVTLPSSQSTASAWTEP</sequence>
<keyword evidence="11" id="KW-1185">Reference proteome</keyword>
<evidence type="ECO:0000256" key="7">
    <source>
        <dbReference type="ARBA" id="ARBA00022967"/>
    </source>
</evidence>